<dbReference type="Pfam" id="PF01535">
    <property type="entry name" value="PPR"/>
    <property type="match status" value="4"/>
</dbReference>
<dbReference type="Proteomes" id="UP000479710">
    <property type="component" value="Unassembled WGS sequence"/>
</dbReference>
<accession>A0A6G1F6R3</accession>
<dbReference type="OrthoDB" id="185373at2759"/>
<dbReference type="AlphaFoldDB" id="A0A6G1F6R3"/>
<feature type="repeat" description="PPR" evidence="3">
    <location>
        <begin position="213"/>
        <end position="247"/>
    </location>
</feature>
<dbReference type="InterPro" id="IPR002885">
    <property type="entry name" value="PPR_rpt"/>
</dbReference>
<dbReference type="EMBL" id="SPHZ02000001">
    <property type="protein sequence ID" value="KAF0932554.1"/>
    <property type="molecule type" value="Genomic_DNA"/>
</dbReference>
<protein>
    <recommendedName>
        <fullName evidence="7">Pentatricopeptide repeat-containing protein</fullName>
    </recommendedName>
</protein>
<evidence type="ECO:0000256" key="3">
    <source>
        <dbReference type="PROSITE-ProRule" id="PRU00708"/>
    </source>
</evidence>
<dbReference type="PROSITE" id="PS51375">
    <property type="entry name" value="PPR"/>
    <property type="match status" value="2"/>
</dbReference>
<dbReference type="Gene3D" id="1.25.40.10">
    <property type="entry name" value="Tetratricopeptide repeat domain"/>
    <property type="match status" value="2"/>
</dbReference>
<dbReference type="Pfam" id="PF13041">
    <property type="entry name" value="PPR_2"/>
    <property type="match status" value="1"/>
</dbReference>
<dbReference type="PANTHER" id="PTHR47926">
    <property type="entry name" value="PENTATRICOPEPTIDE REPEAT-CONTAINING PROTEIN"/>
    <property type="match status" value="1"/>
</dbReference>
<evidence type="ECO:0000313" key="5">
    <source>
        <dbReference type="EMBL" id="KAF0932554.1"/>
    </source>
</evidence>
<organism evidence="5 6">
    <name type="scientific">Oryza meyeriana var. granulata</name>
    <dbReference type="NCBI Taxonomy" id="110450"/>
    <lineage>
        <taxon>Eukaryota</taxon>
        <taxon>Viridiplantae</taxon>
        <taxon>Streptophyta</taxon>
        <taxon>Embryophyta</taxon>
        <taxon>Tracheophyta</taxon>
        <taxon>Spermatophyta</taxon>
        <taxon>Magnoliopsida</taxon>
        <taxon>Liliopsida</taxon>
        <taxon>Poales</taxon>
        <taxon>Poaceae</taxon>
        <taxon>BOP clade</taxon>
        <taxon>Oryzoideae</taxon>
        <taxon>Oryzeae</taxon>
        <taxon>Oryzinae</taxon>
        <taxon>Oryza</taxon>
        <taxon>Oryza meyeriana</taxon>
    </lineage>
</organism>
<dbReference type="NCBIfam" id="TIGR00756">
    <property type="entry name" value="PPR"/>
    <property type="match status" value="3"/>
</dbReference>
<evidence type="ECO:0000256" key="4">
    <source>
        <dbReference type="SAM" id="MobiDB-lite"/>
    </source>
</evidence>
<feature type="region of interest" description="Disordered" evidence="4">
    <location>
        <begin position="23"/>
        <end position="43"/>
    </location>
</feature>
<dbReference type="GO" id="GO:0009451">
    <property type="term" value="P:RNA modification"/>
    <property type="evidence" value="ECO:0007669"/>
    <property type="project" value="InterPro"/>
</dbReference>
<dbReference type="InterPro" id="IPR011990">
    <property type="entry name" value="TPR-like_helical_dom_sf"/>
</dbReference>
<evidence type="ECO:0000256" key="2">
    <source>
        <dbReference type="ARBA" id="ARBA00022946"/>
    </source>
</evidence>
<dbReference type="FunFam" id="1.25.40.10:FF:000895">
    <property type="entry name" value="PPR-repeat protein-like"/>
    <property type="match status" value="1"/>
</dbReference>
<evidence type="ECO:0000256" key="1">
    <source>
        <dbReference type="ARBA" id="ARBA00022737"/>
    </source>
</evidence>
<keyword evidence="2" id="KW-0809">Transit peptide</keyword>
<dbReference type="GO" id="GO:0003723">
    <property type="term" value="F:RNA binding"/>
    <property type="evidence" value="ECO:0007669"/>
    <property type="project" value="InterPro"/>
</dbReference>
<evidence type="ECO:0000313" key="6">
    <source>
        <dbReference type="Proteomes" id="UP000479710"/>
    </source>
</evidence>
<feature type="repeat" description="PPR" evidence="3">
    <location>
        <begin position="143"/>
        <end position="177"/>
    </location>
</feature>
<dbReference type="InterPro" id="IPR046960">
    <property type="entry name" value="PPR_At4g14850-like_plant"/>
</dbReference>
<proteinExistence type="predicted"/>
<keyword evidence="6" id="KW-1185">Reference proteome</keyword>
<evidence type="ECO:0008006" key="7">
    <source>
        <dbReference type="Google" id="ProtNLM"/>
    </source>
</evidence>
<dbReference type="PANTHER" id="PTHR47926:SF342">
    <property type="entry name" value="TETRATRICOPEPTIDE-LIKE HELICAL DOMAIN-CONTAINING PROTEIN-RELATED"/>
    <property type="match status" value="1"/>
</dbReference>
<sequence>MPERSVAMVSAAGNLFDEMSRTCSEGGAGQRGLPGEAPRDGSGKSASAAIVALAHARRHAEVVELFCRMRRGGAPVSKFVLPSMLGACAGLQNIRMLRTVHALVIKCALCQHVIVCTALVDGYTDFGLMDDARKVFDEITDTNIVSWSVLIGGYVRSSRWEEALDAFSAMGRAGVIPNDSVLVMAIQACSALGRLVHGKQLHALAVVLGFERNPTVWNCLMDMYGKCGDIDGCRMVFEMMIGRDQGSALVDMYGKCSNMELARMVFDRMDERNYVSWDALLSGRQQDAENVCTMIEERNSYVLDAFSKVFRDDYLI</sequence>
<keyword evidence="1" id="KW-0677">Repeat</keyword>
<name>A0A6G1F6R3_9ORYZ</name>
<gene>
    <name evidence="5" type="ORF">E2562_010436</name>
</gene>
<reference evidence="5 6" key="1">
    <citation type="submission" date="2019-11" db="EMBL/GenBank/DDBJ databases">
        <title>Whole genome sequence of Oryza granulata.</title>
        <authorList>
            <person name="Li W."/>
        </authorList>
    </citation>
    <scope>NUCLEOTIDE SEQUENCE [LARGE SCALE GENOMIC DNA]</scope>
    <source>
        <strain evidence="6">cv. Menghai</strain>
        <tissue evidence="5">Leaf</tissue>
    </source>
</reference>
<comment type="caution">
    <text evidence="5">The sequence shown here is derived from an EMBL/GenBank/DDBJ whole genome shotgun (WGS) entry which is preliminary data.</text>
</comment>